<evidence type="ECO:0000313" key="11">
    <source>
        <dbReference type="EMBL" id="AFZ81074.1"/>
    </source>
</evidence>
<gene>
    <name evidence="11" type="ORF">BEWA_004820</name>
</gene>
<dbReference type="InterPro" id="IPR004131">
    <property type="entry name" value="PPase-energised_H-pump"/>
</dbReference>
<dbReference type="GeneID" id="15805737"/>
<keyword evidence="5" id="KW-0460">Magnesium</keyword>
<evidence type="ECO:0000256" key="9">
    <source>
        <dbReference type="ARBA" id="ARBA00023136"/>
    </source>
</evidence>
<feature type="transmembrane region" description="Helical" evidence="10">
    <location>
        <begin position="92"/>
        <end position="113"/>
    </location>
</feature>
<evidence type="ECO:0000256" key="5">
    <source>
        <dbReference type="ARBA" id="ARBA00022842"/>
    </source>
</evidence>
<dbReference type="GO" id="GO:0004427">
    <property type="term" value="F:inorganic diphosphate phosphatase activity"/>
    <property type="evidence" value="ECO:0007669"/>
    <property type="project" value="InterPro"/>
</dbReference>
<evidence type="ECO:0000256" key="7">
    <source>
        <dbReference type="ARBA" id="ARBA00022989"/>
    </source>
</evidence>
<keyword evidence="9 10" id="KW-0472">Membrane</keyword>
<feature type="transmembrane region" description="Helical" evidence="10">
    <location>
        <begin position="68"/>
        <end position="86"/>
    </location>
</feature>
<dbReference type="AlphaFoldDB" id="L0B1R8"/>
<dbReference type="EMBL" id="CP001670">
    <property type="protein sequence ID" value="AFZ81074.1"/>
    <property type="molecule type" value="Genomic_DNA"/>
</dbReference>
<dbReference type="PANTHER" id="PTHR31998">
    <property type="entry name" value="K(+)-INSENSITIVE PYROPHOSPHATE-ENERGIZED PROTON PUMP"/>
    <property type="match status" value="1"/>
</dbReference>
<organism evidence="11 12">
    <name type="scientific">Theileria equi strain WA</name>
    <dbReference type="NCBI Taxonomy" id="1537102"/>
    <lineage>
        <taxon>Eukaryota</taxon>
        <taxon>Sar</taxon>
        <taxon>Alveolata</taxon>
        <taxon>Apicomplexa</taxon>
        <taxon>Aconoidasida</taxon>
        <taxon>Piroplasmida</taxon>
        <taxon>Theileriidae</taxon>
        <taxon>Theileria</taxon>
    </lineage>
</organism>
<evidence type="ECO:0000256" key="3">
    <source>
        <dbReference type="ARBA" id="ARBA00022448"/>
    </source>
</evidence>
<dbReference type="STRING" id="1537102.L0B1R8"/>
<keyword evidence="3" id="KW-0813">Transport</keyword>
<evidence type="ECO:0000256" key="4">
    <source>
        <dbReference type="ARBA" id="ARBA00022692"/>
    </source>
</evidence>
<feature type="transmembrane region" description="Helical" evidence="10">
    <location>
        <begin position="6"/>
        <end position="29"/>
    </location>
</feature>
<dbReference type="VEuPathDB" id="PiroplasmaDB:BEWA_004820"/>
<feature type="transmembrane region" description="Helical" evidence="10">
    <location>
        <begin position="474"/>
        <end position="493"/>
    </location>
</feature>
<sequence>MEGLDVASVAITSTVVALSLSFFLLRFYLNTTVNCGSFTARDLDKQPLTKEKLSLKVLKATLTHVKTVYTYLFLTVVVLGGLLVLFDNKAVLCITFLAGGLTCMLSGFLALVLSGKAPARAIHLSSKSKHESYLHLHGVAVAVATSTLLVNLVTLFVLLLLLKTFGVFSLPTINLFFAFISYSVGAIFVASFLRFAGGVFTKPVELSLEAPESALHKDLPFFLDGVYLTAVDLYSLFAVLFTAFLWLMPSSAQGVSCLTRFGHLAFPLVLLSFFLVVHLVVSFFVELLLRQNLLTSLLHAKFVALGLYLAVVLALFPLCVYLFLPDPVEDVAYNGYIVFGLLCLGLFVFLLLLVYTYFTCAHGSPFATVNMYSIVRGLLHGMAKGSAFSVFTTLVPLVLLLFIVHLCLTYIGPHSLAFVCLGAAAFLPFVQTHTVFGALCPLSKDVAVLTHAEAEVVELFDGFCGLSSPVNASLYTYLCSTWTLVGVSLLSVYKSLSRMRPLDALGGNVYVTMVLGFFVPLLFVALCVHAASSLSAPSASGVYIKSVLSRGFSGKLGRSGSDGAKVAGGDGDGDKVGAGVGVKVEEGGAHAAAPESLDHGSDDFVFDYKDAALFTKKSLFYAFQGVLLVMAVPLILGFIFGPHVLFIYLCSFHVSAFITSYVFTHLGALWETCHGNLNSGKVCVEDAADTKNSKICNNFGLLVARFVSPALNLAVAFTVLIALLFAPLFLKRLIASFYAAAVAAYYDNRAKAMAAGIPTIP</sequence>
<feature type="transmembrane region" description="Helical" evidence="10">
    <location>
        <begin position="388"/>
        <end position="408"/>
    </location>
</feature>
<evidence type="ECO:0000256" key="8">
    <source>
        <dbReference type="ARBA" id="ARBA00023065"/>
    </source>
</evidence>
<evidence type="ECO:0000256" key="6">
    <source>
        <dbReference type="ARBA" id="ARBA00022967"/>
    </source>
</evidence>
<evidence type="ECO:0000256" key="2">
    <source>
        <dbReference type="ARBA" id="ARBA00013242"/>
    </source>
</evidence>
<dbReference type="GO" id="GO:0009678">
    <property type="term" value="F:diphosphate hydrolysis-driven proton transmembrane transporter activity"/>
    <property type="evidence" value="ECO:0007669"/>
    <property type="project" value="UniProtKB-EC"/>
</dbReference>
<dbReference type="GO" id="GO:0016020">
    <property type="term" value="C:membrane"/>
    <property type="evidence" value="ECO:0007669"/>
    <property type="project" value="InterPro"/>
</dbReference>
<feature type="transmembrane region" description="Helical" evidence="10">
    <location>
        <begin position="302"/>
        <end position="324"/>
    </location>
</feature>
<dbReference type="GO" id="GO:0012505">
    <property type="term" value="C:endomembrane system"/>
    <property type="evidence" value="ECO:0007669"/>
    <property type="project" value="UniProtKB-SubCell"/>
</dbReference>
<feature type="transmembrane region" description="Helical" evidence="10">
    <location>
        <begin position="268"/>
        <end position="290"/>
    </location>
</feature>
<reference evidence="11 12" key="1">
    <citation type="journal article" date="2012" name="BMC Genomics">
        <title>Comparative genomic analysis and phylogenetic position of Theileria equi.</title>
        <authorList>
            <person name="Kappmeyer L.S."/>
            <person name="Thiagarajan M."/>
            <person name="Herndon D.R."/>
            <person name="Ramsay J.D."/>
            <person name="Caler E."/>
            <person name="Djikeng A."/>
            <person name="Gillespie J.J."/>
            <person name="Lau A.O."/>
            <person name="Roalson E.H."/>
            <person name="Silva J.C."/>
            <person name="Silva M.G."/>
            <person name="Suarez C.E."/>
            <person name="Ueti M.W."/>
            <person name="Nene V.M."/>
            <person name="Mealey R.H."/>
            <person name="Knowles D.P."/>
            <person name="Brayton K.A."/>
        </authorList>
    </citation>
    <scope>NUCLEOTIDE SEQUENCE [LARGE SCALE GENOMIC DNA]</scope>
    <source>
        <strain evidence="11 12">WA</strain>
    </source>
</reference>
<dbReference type="KEGG" id="beq:BEWA_004820"/>
<evidence type="ECO:0000313" key="12">
    <source>
        <dbReference type="Proteomes" id="UP000031512"/>
    </source>
</evidence>
<feature type="transmembrane region" description="Helical" evidence="10">
    <location>
        <begin position="505"/>
        <end position="531"/>
    </location>
</feature>
<keyword evidence="7 10" id="KW-1133">Transmembrane helix</keyword>
<feature type="transmembrane region" description="Helical" evidence="10">
    <location>
        <begin position="134"/>
        <end position="161"/>
    </location>
</feature>
<feature type="transmembrane region" description="Helical" evidence="10">
    <location>
        <begin position="619"/>
        <end position="639"/>
    </location>
</feature>
<feature type="transmembrane region" description="Helical" evidence="10">
    <location>
        <begin position="646"/>
        <end position="670"/>
    </location>
</feature>
<evidence type="ECO:0000256" key="1">
    <source>
        <dbReference type="ARBA" id="ARBA00004127"/>
    </source>
</evidence>
<protein>
    <recommendedName>
        <fullName evidence="2">H(+)-exporting diphosphatase</fullName>
        <ecNumber evidence="2">7.1.3.1</ecNumber>
    </recommendedName>
</protein>
<dbReference type="RefSeq" id="XP_004830740.1">
    <property type="nucleotide sequence ID" value="XM_004830683.1"/>
</dbReference>
<comment type="subcellular location">
    <subcellularLocation>
        <location evidence="1">Endomembrane system</location>
        <topology evidence="1">Multi-pass membrane protein</topology>
    </subcellularLocation>
</comment>
<dbReference type="EC" id="7.1.3.1" evidence="2"/>
<feature type="transmembrane region" description="Helical" evidence="10">
    <location>
        <begin position="226"/>
        <end position="248"/>
    </location>
</feature>
<keyword evidence="4 10" id="KW-0812">Transmembrane</keyword>
<feature type="transmembrane region" description="Helical" evidence="10">
    <location>
        <begin position="415"/>
        <end position="436"/>
    </location>
</feature>
<feature type="transmembrane region" description="Helical" evidence="10">
    <location>
        <begin position="710"/>
        <end position="730"/>
    </location>
</feature>
<feature type="transmembrane region" description="Helical" evidence="10">
    <location>
        <begin position="173"/>
        <end position="193"/>
    </location>
</feature>
<keyword evidence="6" id="KW-1278">Translocase</keyword>
<evidence type="ECO:0000256" key="10">
    <source>
        <dbReference type="SAM" id="Phobius"/>
    </source>
</evidence>
<dbReference type="eggNOG" id="ENOG502QPJC">
    <property type="taxonomic scope" value="Eukaryota"/>
</dbReference>
<accession>L0B1R8</accession>
<keyword evidence="8" id="KW-0406">Ion transport</keyword>
<keyword evidence="12" id="KW-1185">Reference proteome</keyword>
<name>L0B1R8_THEEQ</name>
<proteinExistence type="predicted"/>
<feature type="transmembrane region" description="Helical" evidence="10">
    <location>
        <begin position="336"/>
        <end position="358"/>
    </location>
</feature>
<dbReference type="Proteomes" id="UP000031512">
    <property type="component" value="Chromosome 3"/>
</dbReference>
<dbReference type="Pfam" id="PF03030">
    <property type="entry name" value="H_PPase"/>
    <property type="match status" value="2"/>
</dbReference>